<reference evidence="3" key="1">
    <citation type="submission" date="2017-09" db="EMBL/GenBank/DDBJ databases">
        <title>Depth-based differentiation of microbial function through sediment-hosted aquifers and enrichment of novel symbionts in the deep terrestrial subsurface.</title>
        <authorList>
            <person name="Probst A.J."/>
            <person name="Ladd B."/>
            <person name="Jarett J.K."/>
            <person name="Geller-Mcgrath D.E."/>
            <person name="Sieber C.M.K."/>
            <person name="Emerson J.B."/>
            <person name="Anantharaman K."/>
            <person name="Thomas B.C."/>
            <person name="Malmstrom R."/>
            <person name="Stieglmeier M."/>
            <person name="Klingl A."/>
            <person name="Woyke T."/>
            <person name="Ryan C.M."/>
            <person name="Banfield J.F."/>
        </authorList>
    </citation>
    <scope>NUCLEOTIDE SEQUENCE [LARGE SCALE GENOMIC DNA]</scope>
</reference>
<comment type="caution">
    <text evidence="2">The sequence shown here is derived from an EMBL/GenBank/DDBJ whole genome shotgun (WGS) entry which is preliminary data.</text>
</comment>
<sequence length="64" mass="7079">MDERQTLHLKLSLILQAVTAAVLLLLTATVIFTYFQSVAARRTCSYQAYLEGQAQSEGFVDGAR</sequence>
<gene>
    <name evidence="2" type="ORF">COY93_04845</name>
</gene>
<keyword evidence="1" id="KW-1133">Transmembrane helix</keyword>
<dbReference type="AlphaFoldDB" id="A0A2M7Q9G5"/>
<organism evidence="2 3">
    <name type="scientific">Candidatus Uhrbacteria bacterium CG_4_10_14_0_8_um_filter_58_22</name>
    <dbReference type="NCBI Taxonomy" id="1975029"/>
    <lineage>
        <taxon>Bacteria</taxon>
        <taxon>Candidatus Uhriibacteriota</taxon>
    </lineage>
</organism>
<keyword evidence="1" id="KW-0812">Transmembrane</keyword>
<evidence type="ECO:0000313" key="2">
    <source>
        <dbReference type="EMBL" id="PIY61724.1"/>
    </source>
</evidence>
<dbReference type="EMBL" id="PFLC01000063">
    <property type="protein sequence ID" value="PIY61724.1"/>
    <property type="molecule type" value="Genomic_DNA"/>
</dbReference>
<evidence type="ECO:0000313" key="3">
    <source>
        <dbReference type="Proteomes" id="UP000230973"/>
    </source>
</evidence>
<protein>
    <submittedName>
        <fullName evidence="2">Uncharacterized protein</fullName>
    </submittedName>
</protein>
<feature type="transmembrane region" description="Helical" evidence="1">
    <location>
        <begin position="12"/>
        <end position="35"/>
    </location>
</feature>
<name>A0A2M7Q9G5_9BACT</name>
<keyword evidence="1" id="KW-0472">Membrane</keyword>
<accession>A0A2M7Q9G5</accession>
<evidence type="ECO:0000256" key="1">
    <source>
        <dbReference type="SAM" id="Phobius"/>
    </source>
</evidence>
<proteinExistence type="predicted"/>
<dbReference type="Proteomes" id="UP000230973">
    <property type="component" value="Unassembled WGS sequence"/>
</dbReference>